<organism evidence="1 2">
    <name type="scientific">Oryza sativa subsp. japonica</name>
    <name type="common">Rice</name>
    <dbReference type="NCBI Taxonomy" id="39947"/>
    <lineage>
        <taxon>Eukaryota</taxon>
        <taxon>Viridiplantae</taxon>
        <taxon>Streptophyta</taxon>
        <taxon>Embryophyta</taxon>
        <taxon>Tracheophyta</taxon>
        <taxon>Spermatophyta</taxon>
        <taxon>Magnoliopsida</taxon>
        <taxon>Liliopsida</taxon>
        <taxon>Poales</taxon>
        <taxon>Poaceae</taxon>
        <taxon>BOP clade</taxon>
        <taxon>Oryzoideae</taxon>
        <taxon>Oryzeae</taxon>
        <taxon>Oryzinae</taxon>
        <taxon>Oryza</taxon>
        <taxon>Oryza sativa</taxon>
    </lineage>
</organism>
<evidence type="ECO:0000313" key="2">
    <source>
        <dbReference type="Proteomes" id="UP000059680"/>
    </source>
</evidence>
<keyword evidence="2" id="KW-1185">Reference proteome</keyword>
<proteinExistence type="predicted"/>
<reference evidence="1 2" key="3">
    <citation type="journal article" date="2013" name="Rice">
        <title>Improvement of the Oryza sativa Nipponbare reference genome using next generation sequence and optical map data.</title>
        <authorList>
            <person name="Kawahara Y."/>
            <person name="de la Bastide M."/>
            <person name="Hamilton J.P."/>
            <person name="Kanamori H."/>
            <person name="McCombie W.R."/>
            <person name="Ouyang S."/>
            <person name="Schwartz D.C."/>
            <person name="Tanaka T."/>
            <person name="Wu J."/>
            <person name="Zhou S."/>
            <person name="Childs K.L."/>
            <person name="Davidson R.M."/>
            <person name="Lin H."/>
            <person name="Quesada-Ocampo L."/>
            <person name="Vaillancourt B."/>
            <person name="Sakai H."/>
            <person name="Lee S.S."/>
            <person name="Kim J."/>
            <person name="Numa H."/>
            <person name="Itoh T."/>
            <person name="Buell C.R."/>
            <person name="Matsumoto T."/>
        </authorList>
    </citation>
    <scope>NUCLEOTIDE SEQUENCE [LARGE SCALE GENOMIC DNA]</scope>
    <source>
        <strain evidence="2">cv. Nipponbare</strain>
    </source>
</reference>
<dbReference type="EMBL" id="AP014966">
    <property type="protein sequence ID" value="BAT10913.1"/>
    <property type="molecule type" value="Genomic_DNA"/>
</dbReference>
<accession>A0A0P0XUZ4</accession>
<gene>
    <name evidence="1" type="ordered locus">Os10g0423000</name>
    <name evidence="1" type="ORF">OSNPB_100423000</name>
</gene>
<reference evidence="2" key="1">
    <citation type="journal article" date="2005" name="Nature">
        <title>The map-based sequence of the rice genome.</title>
        <authorList>
            <consortium name="International rice genome sequencing project (IRGSP)"/>
            <person name="Matsumoto T."/>
            <person name="Wu J."/>
            <person name="Kanamori H."/>
            <person name="Katayose Y."/>
            <person name="Fujisawa M."/>
            <person name="Namiki N."/>
            <person name="Mizuno H."/>
            <person name="Yamamoto K."/>
            <person name="Antonio B.A."/>
            <person name="Baba T."/>
            <person name="Sakata K."/>
            <person name="Nagamura Y."/>
            <person name="Aoki H."/>
            <person name="Arikawa K."/>
            <person name="Arita K."/>
            <person name="Bito T."/>
            <person name="Chiden Y."/>
            <person name="Fujitsuka N."/>
            <person name="Fukunaka R."/>
            <person name="Hamada M."/>
            <person name="Harada C."/>
            <person name="Hayashi A."/>
            <person name="Hijishita S."/>
            <person name="Honda M."/>
            <person name="Hosokawa S."/>
            <person name="Ichikawa Y."/>
            <person name="Idonuma A."/>
            <person name="Iijima M."/>
            <person name="Ikeda M."/>
            <person name="Ikeno M."/>
            <person name="Ito K."/>
            <person name="Ito S."/>
            <person name="Ito T."/>
            <person name="Ito Y."/>
            <person name="Ito Y."/>
            <person name="Iwabuchi A."/>
            <person name="Kamiya K."/>
            <person name="Karasawa W."/>
            <person name="Kurita K."/>
            <person name="Katagiri S."/>
            <person name="Kikuta A."/>
            <person name="Kobayashi H."/>
            <person name="Kobayashi N."/>
            <person name="Machita K."/>
            <person name="Maehara T."/>
            <person name="Masukawa M."/>
            <person name="Mizubayashi T."/>
            <person name="Mukai Y."/>
            <person name="Nagasaki H."/>
            <person name="Nagata Y."/>
            <person name="Naito S."/>
            <person name="Nakashima M."/>
            <person name="Nakama Y."/>
            <person name="Nakamichi Y."/>
            <person name="Nakamura M."/>
            <person name="Meguro A."/>
            <person name="Negishi M."/>
            <person name="Ohta I."/>
            <person name="Ohta T."/>
            <person name="Okamoto M."/>
            <person name="Ono N."/>
            <person name="Saji S."/>
            <person name="Sakaguchi M."/>
            <person name="Sakai K."/>
            <person name="Shibata M."/>
            <person name="Shimokawa T."/>
            <person name="Song J."/>
            <person name="Takazaki Y."/>
            <person name="Terasawa K."/>
            <person name="Tsugane M."/>
            <person name="Tsuji K."/>
            <person name="Ueda S."/>
            <person name="Waki K."/>
            <person name="Yamagata H."/>
            <person name="Yamamoto M."/>
            <person name="Yamamoto S."/>
            <person name="Yamane H."/>
            <person name="Yoshiki S."/>
            <person name="Yoshihara R."/>
            <person name="Yukawa K."/>
            <person name="Zhong H."/>
            <person name="Yano M."/>
            <person name="Yuan Q."/>
            <person name="Ouyang S."/>
            <person name="Liu J."/>
            <person name="Jones K.M."/>
            <person name="Gansberger K."/>
            <person name="Moffat K."/>
            <person name="Hill J."/>
            <person name="Bera J."/>
            <person name="Fadrosh D."/>
            <person name="Jin S."/>
            <person name="Johri S."/>
            <person name="Kim M."/>
            <person name="Overton L."/>
            <person name="Reardon M."/>
            <person name="Tsitrin T."/>
            <person name="Vuong H."/>
            <person name="Weaver B."/>
            <person name="Ciecko A."/>
            <person name="Tallon L."/>
            <person name="Jackson J."/>
            <person name="Pai G."/>
            <person name="Aken S.V."/>
            <person name="Utterback T."/>
            <person name="Reidmuller S."/>
            <person name="Feldblyum T."/>
            <person name="Hsiao J."/>
            <person name="Zismann V."/>
            <person name="Iobst S."/>
            <person name="de Vazeille A.R."/>
            <person name="Buell C.R."/>
            <person name="Ying K."/>
            <person name="Li Y."/>
            <person name="Lu T."/>
            <person name="Huang Y."/>
            <person name="Zhao Q."/>
            <person name="Feng Q."/>
            <person name="Zhang L."/>
            <person name="Zhu J."/>
            <person name="Weng Q."/>
            <person name="Mu J."/>
            <person name="Lu Y."/>
            <person name="Fan D."/>
            <person name="Liu Y."/>
            <person name="Guan J."/>
            <person name="Zhang Y."/>
            <person name="Yu S."/>
            <person name="Liu X."/>
            <person name="Zhang Y."/>
            <person name="Hong G."/>
            <person name="Han B."/>
            <person name="Choisne N."/>
            <person name="Demange N."/>
            <person name="Orjeda G."/>
            <person name="Samain S."/>
            <person name="Cattolico L."/>
            <person name="Pelletier E."/>
            <person name="Couloux A."/>
            <person name="Segurens B."/>
            <person name="Wincker P."/>
            <person name="D'Hont A."/>
            <person name="Scarpelli C."/>
            <person name="Weissenbach J."/>
            <person name="Salanoubat M."/>
            <person name="Quetier F."/>
            <person name="Yu Y."/>
            <person name="Kim H.R."/>
            <person name="Rambo T."/>
            <person name="Currie J."/>
            <person name="Collura K."/>
            <person name="Luo M."/>
            <person name="Yang T."/>
            <person name="Ammiraju J.S.S."/>
            <person name="Engler F."/>
            <person name="Soderlund C."/>
            <person name="Wing R.A."/>
            <person name="Palmer L.E."/>
            <person name="de la Bastide M."/>
            <person name="Spiegel L."/>
            <person name="Nascimento L."/>
            <person name="Zutavern T."/>
            <person name="O'Shaughnessy A."/>
            <person name="Dike S."/>
            <person name="Dedhia N."/>
            <person name="Preston R."/>
            <person name="Balija V."/>
            <person name="McCombie W.R."/>
            <person name="Chow T."/>
            <person name="Chen H."/>
            <person name="Chung M."/>
            <person name="Chen C."/>
            <person name="Shaw J."/>
            <person name="Wu H."/>
            <person name="Hsiao K."/>
            <person name="Chao Y."/>
            <person name="Chu M."/>
            <person name="Cheng C."/>
            <person name="Hour A."/>
            <person name="Lee P."/>
            <person name="Lin S."/>
            <person name="Lin Y."/>
            <person name="Liou J."/>
            <person name="Liu S."/>
            <person name="Hsing Y."/>
            <person name="Raghuvanshi S."/>
            <person name="Mohanty A."/>
            <person name="Bharti A.K."/>
            <person name="Gaur A."/>
            <person name="Gupta V."/>
            <person name="Kumar D."/>
            <person name="Ravi V."/>
            <person name="Vij S."/>
            <person name="Kapur A."/>
            <person name="Khurana P."/>
            <person name="Khurana P."/>
            <person name="Khurana J.P."/>
            <person name="Tyagi A.K."/>
            <person name="Gaikwad K."/>
            <person name="Singh A."/>
            <person name="Dalal V."/>
            <person name="Srivastava S."/>
            <person name="Dixit A."/>
            <person name="Pal A.K."/>
            <person name="Ghazi I.A."/>
            <person name="Yadav M."/>
            <person name="Pandit A."/>
            <person name="Bhargava A."/>
            <person name="Sureshbabu K."/>
            <person name="Batra K."/>
            <person name="Sharma T.R."/>
            <person name="Mohapatra T."/>
            <person name="Singh N.K."/>
            <person name="Messing J."/>
            <person name="Nelson A.B."/>
            <person name="Fuks G."/>
            <person name="Kavchok S."/>
            <person name="Keizer G."/>
            <person name="Linton E."/>
            <person name="Llaca V."/>
            <person name="Song R."/>
            <person name="Tanyolac B."/>
            <person name="Young S."/>
            <person name="Ho-Il K."/>
            <person name="Hahn J.H."/>
            <person name="Sangsakoo G."/>
            <person name="Vanavichit A."/>
            <person name="de Mattos Luiz.A.T."/>
            <person name="Zimmer P.D."/>
            <person name="Malone G."/>
            <person name="Dellagostin O."/>
            <person name="de Oliveira A.C."/>
            <person name="Bevan M."/>
            <person name="Bancroft I."/>
            <person name="Minx P."/>
            <person name="Cordum H."/>
            <person name="Wilson R."/>
            <person name="Cheng Z."/>
            <person name="Jin W."/>
            <person name="Jiang J."/>
            <person name="Leong S.A."/>
            <person name="Iwama H."/>
            <person name="Gojobori T."/>
            <person name="Itoh T."/>
            <person name="Niimura Y."/>
            <person name="Fujii Y."/>
            <person name="Habara T."/>
            <person name="Sakai H."/>
            <person name="Sato Y."/>
            <person name="Wilson G."/>
            <person name="Kumar K."/>
            <person name="McCouch S."/>
            <person name="Juretic N."/>
            <person name="Hoen D."/>
            <person name="Wright S."/>
            <person name="Bruskiewich R."/>
            <person name="Bureau T."/>
            <person name="Miyao A."/>
            <person name="Hirochika H."/>
            <person name="Nishikawa T."/>
            <person name="Kadowaki K."/>
            <person name="Sugiura M."/>
            <person name="Burr B."/>
            <person name="Sasaki T."/>
        </authorList>
    </citation>
    <scope>NUCLEOTIDE SEQUENCE [LARGE SCALE GENOMIC DNA]</scope>
    <source>
        <strain evidence="2">cv. Nipponbare</strain>
    </source>
</reference>
<dbReference type="Gramene" id="Os10t0423000-01">
    <property type="protein sequence ID" value="Os10t0423000-01"/>
    <property type="gene ID" value="Os10g0423000"/>
</dbReference>
<protein>
    <submittedName>
        <fullName evidence="1">Os10g0423000 protein</fullName>
    </submittedName>
</protein>
<dbReference type="PaxDb" id="39947-A0A0P0XUZ4"/>
<dbReference type="InParanoid" id="A0A0P0XUZ4"/>
<feature type="non-terminal residue" evidence="1">
    <location>
        <position position="122"/>
    </location>
</feature>
<evidence type="ECO:0000313" key="1">
    <source>
        <dbReference type="EMBL" id="BAT10913.1"/>
    </source>
</evidence>
<dbReference type="Proteomes" id="UP000059680">
    <property type="component" value="Chromosome 10"/>
</dbReference>
<reference evidence="1 2" key="2">
    <citation type="journal article" date="2013" name="Plant Cell Physiol.">
        <title>Rice Annotation Project Database (RAP-DB): an integrative and interactive database for rice genomics.</title>
        <authorList>
            <person name="Sakai H."/>
            <person name="Lee S.S."/>
            <person name="Tanaka T."/>
            <person name="Numa H."/>
            <person name="Kim J."/>
            <person name="Kawahara Y."/>
            <person name="Wakimoto H."/>
            <person name="Yang C.C."/>
            <person name="Iwamoto M."/>
            <person name="Abe T."/>
            <person name="Yamada Y."/>
            <person name="Muto A."/>
            <person name="Inokuchi H."/>
            <person name="Ikemura T."/>
            <person name="Matsumoto T."/>
            <person name="Sasaki T."/>
            <person name="Itoh T."/>
        </authorList>
    </citation>
    <scope>NUCLEOTIDE SEQUENCE [LARGE SCALE GENOMIC DNA]</scope>
    <source>
        <strain evidence="2">cv. Nipponbare</strain>
    </source>
</reference>
<sequence length="122" mass="13715">YSPLPLSSTSRALAPTRFPLFREDFPLPGSGCWCHRSTRRLLLIAVVFFFFVLDFRCWEWRDSLGLDLCVLIRVGGGSDGESEERKRRVWLVGGDDDFCGGFDLRIGCRSGRALGDLLLQAA</sequence>
<dbReference type="AlphaFoldDB" id="A0A0P0XUZ4"/>
<name>A0A0P0XUZ4_ORYSJ</name>